<dbReference type="Gene3D" id="1.10.8.60">
    <property type="match status" value="2"/>
</dbReference>
<name>A0A4T0HZA6_WALIC</name>
<evidence type="ECO:0000313" key="6">
    <source>
        <dbReference type="Proteomes" id="UP000306954"/>
    </source>
</evidence>
<dbReference type="InterPro" id="IPR003959">
    <property type="entry name" value="ATPase_AAA_core"/>
</dbReference>
<protein>
    <recommendedName>
        <fullName evidence="4">AAA+ ATPase domain-containing protein</fullName>
    </recommendedName>
</protein>
<comment type="caution">
    <text evidence="5">The sequence shown here is derived from an EMBL/GenBank/DDBJ whole genome shotgun (WGS) entry which is preliminary data.</text>
</comment>
<dbReference type="CDD" id="cd19511">
    <property type="entry name" value="RecA-like_CDC48_r2-like"/>
    <property type="match status" value="1"/>
</dbReference>
<dbReference type="FunFam" id="3.40.50.300:FF:001985">
    <property type="entry name" value="Chromosome 9, whole genome shotgun sequence"/>
    <property type="match status" value="1"/>
</dbReference>
<dbReference type="GO" id="GO:0005737">
    <property type="term" value="C:cytoplasm"/>
    <property type="evidence" value="ECO:0007669"/>
    <property type="project" value="TreeGrafter"/>
</dbReference>
<dbReference type="GO" id="GO:0005524">
    <property type="term" value="F:ATP binding"/>
    <property type="evidence" value="ECO:0007669"/>
    <property type="project" value="UniProtKB-KW"/>
</dbReference>
<evidence type="ECO:0000256" key="1">
    <source>
        <dbReference type="ARBA" id="ARBA00022737"/>
    </source>
</evidence>
<dbReference type="SMART" id="SM00382">
    <property type="entry name" value="AAA"/>
    <property type="match status" value="2"/>
</dbReference>
<dbReference type="InterPro" id="IPR003960">
    <property type="entry name" value="ATPase_AAA_CS"/>
</dbReference>
<feature type="domain" description="AAA+ ATPase" evidence="4">
    <location>
        <begin position="239"/>
        <end position="384"/>
    </location>
</feature>
<proteinExistence type="predicted"/>
<evidence type="ECO:0000256" key="2">
    <source>
        <dbReference type="ARBA" id="ARBA00022741"/>
    </source>
</evidence>
<sequence>MILVNLGTPPTTKHLKRVYLHNSILRDSRLSISQLVRVSAGDRFVIGTAWPGNTSIESDQIGVHFPLFNQLSGSVNGSVDGTVDASFSPDLSHLNFIEIDSLSILTNLPLDDRQTRLLSALVRDYVTQLQFVKSGLVVSLHFKSKLNHLTIQDISPSLSLQHLSLDDTHAVYQVTPTTAINLSTQSDKREAVTSQATLIRPSSDPPVIGGLSRQIGEISDLIGLPLKHPDLFNQFAISPPKGLLLHGPPGTGKTLLARSAATLLQLPILLVNGPELSSAYHGETEDNLRRVFQHARSLDEAGVIVVIDELDTLCPSRDGDGSTGEVEKRVVATLLTELDGMNKSNDAAHAKVFLIGTTNRPNALDDALRRPGRLDREIEVGIPDSTQRLEILHKLLAHMPTQTSDTHLRSVASKTHGFVGADLASLVRAASTTAIKRAILGKQSAYLTHTDLLDSLPHIRPSALRSVQLTIPEIRFGDIAGQEEVKKQLTQSVMWPLSHANTFSRLGLTPPRGVLLYGPPGCSKTLAAKALAGESGINFLAVKGPELLDKFVGGSEKAIRDIFAKARAAAPSIIFFDEMDSIAAARDDNTSTTSGMVASMLNEMDGIEELNGVTVLAATNKPQVIDSALMRPGRLDRIIYVGPPELEARRELFSIRLSKMAVEEGVNVDELAVMTQGCSGAEIVSVCQDAAMRAMQQDLHAAYVRKEHFVQACSNVRRRITQEMLTAYETWRDSRGG</sequence>
<dbReference type="FunFam" id="3.40.50.300:FF:000018">
    <property type="entry name" value="Cell division control 48"/>
    <property type="match status" value="1"/>
</dbReference>
<dbReference type="Pfam" id="PF00004">
    <property type="entry name" value="AAA"/>
    <property type="match status" value="2"/>
</dbReference>
<dbReference type="Proteomes" id="UP000306954">
    <property type="component" value="Unassembled WGS sequence"/>
</dbReference>
<dbReference type="PROSITE" id="PS00674">
    <property type="entry name" value="AAA"/>
    <property type="match status" value="2"/>
</dbReference>
<evidence type="ECO:0000313" key="5">
    <source>
        <dbReference type="EMBL" id="TIB11386.1"/>
    </source>
</evidence>
<dbReference type="Gene3D" id="3.40.50.300">
    <property type="entry name" value="P-loop containing nucleotide triphosphate hydrolases"/>
    <property type="match status" value="2"/>
</dbReference>
<organism evidence="5 6">
    <name type="scientific">Wallemia ichthyophaga</name>
    <dbReference type="NCBI Taxonomy" id="245174"/>
    <lineage>
        <taxon>Eukaryota</taxon>
        <taxon>Fungi</taxon>
        <taxon>Dikarya</taxon>
        <taxon>Basidiomycota</taxon>
        <taxon>Wallemiomycotina</taxon>
        <taxon>Wallemiomycetes</taxon>
        <taxon>Wallemiales</taxon>
        <taxon>Wallemiaceae</taxon>
        <taxon>Wallemia</taxon>
    </lineage>
</organism>
<keyword evidence="1" id="KW-0677">Repeat</keyword>
<dbReference type="SUPFAM" id="SSF52540">
    <property type="entry name" value="P-loop containing nucleoside triphosphate hydrolases"/>
    <property type="match status" value="2"/>
</dbReference>
<dbReference type="AlphaFoldDB" id="A0A4T0HZA6"/>
<dbReference type="InterPro" id="IPR050168">
    <property type="entry name" value="AAA_ATPase_domain"/>
</dbReference>
<evidence type="ECO:0000256" key="3">
    <source>
        <dbReference type="ARBA" id="ARBA00022840"/>
    </source>
</evidence>
<evidence type="ECO:0000259" key="4">
    <source>
        <dbReference type="SMART" id="SM00382"/>
    </source>
</evidence>
<dbReference type="InterPro" id="IPR041569">
    <property type="entry name" value="AAA_lid_3"/>
</dbReference>
<dbReference type="InterPro" id="IPR027417">
    <property type="entry name" value="P-loop_NTPase"/>
</dbReference>
<keyword evidence="3" id="KW-0067">ATP-binding</keyword>
<reference evidence="5 6" key="1">
    <citation type="submission" date="2019-03" db="EMBL/GenBank/DDBJ databases">
        <title>Sequencing 23 genomes of Wallemia ichthyophaga.</title>
        <authorList>
            <person name="Gostincar C."/>
        </authorList>
    </citation>
    <scope>NUCLEOTIDE SEQUENCE [LARGE SCALE GENOMIC DNA]</scope>
    <source>
        <strain evidence="5 6">EXF-8621</strain>
    </source>
</reference>
<dbReference type="EMBL" id="SPOF01000024">
    <property type="protein sequence ID" value="TIB11386.1"/>
    <property type="molecule type" value="Genomic_DNA"/>
</dbReference>
<gene>
    <name evidence="5" type="ORF">E3P90_02437</name>
</gene>
<dbReference type="PANTHER" id="PTHR23077:SF27">
    <property type="entry name" value="ATPASE FAMILY GENE 2 PROTEIN HOMOLOG A"/>
    <property type="match status" value="1"/>
</dbReference>
<accession>A0A4T0HZA6</accession>
<dbReference type="GO" id="GO:0016887">
    <property type="term" value="F:ATP hydrolysis activity"/>
    <property type="evidence" value="ECO:0007669"/>
    <property type="project" value="InterPro"/>
</dbReference>
<dbReference type="Pfam" id="PF17862">
    <property type="entry name" value="AAA_lid_3"/>
    <property type="match status" value="2"/>
</dbReference>
<dbReference type="InterPro" id="IPR003593">
    <property type="entry name" value="AAA+_ATPase"/>
</dbReference>
<dbReference type="PANTHER" id="PTHR23077">
    <property type="entry name" value="AAA-FAMILY ATPASE"/>
    <property type="match status" value="1"/>
</dbReference>
<feature type="domain" description="AAA+ ATPase" evidence="4">
    <location>
        <begin position="510"/>
        <end position="645"/>
    </location>
</feature>
<keyword evidence="2" id="KW-0547">Nucleotide-binding</keyword>